<organism evidence="2 3">
    <name type="scientific">Candidatus Buchananbacteria bacterium CG10_big_fil_rev_8_21_14_0_10_33_19</name>
    <dbReference type="NCBI Taxonomy" id="1974525"/>
    <lineage>
        <taxon>Bacteria</taxon>
        <taxon>Candidatus Buchananiibacteriota</taxon>
    </lineage>
</organism>
<dbReference type="AlphaFoldDB" id="A0A2H0W590"/>
<proteinExistence type="predicted"/>
<evidence type="ECO:0000256" key="1">
    <source>
        <dbReference type="SAM" id="Phobius"/>
    </source>
</evidence>
<keyword evidence="1" id="KW-0472">Membrane</keyword>
<name>A0A2H0W590_9BACT</name>
<keyword evidence="1" id="KW-1133">Transmembrane helix</keyword>
<dbReference type="Pfam" id="PF09527">
    <property type="entry name" value="ATPase_gene1"/>
    <property type="match status" value="1"/>
</dbReference>
<gene>
    <name evidence="2" type="ORF">COT80_00700</name>
</gene>
<evidence type="ECO:0000313" key="3">
    <source>
        <dbReference type="Proteomes" id="UP000229056"/>
    </source>
</evidence>
<feature type="transmembrane region" description="Helical" evidence="1">
    <location>
        <begin position="52"/>
        <end position="70"/>
    </location>
</feature>
<comment type="caution">
    <text evidence="2">The sequence shown here is derived from an EMBL/GenBank/DDBJ whole genome shotgun (WGS) entry which is preliminary data.</text>
</comment>
<sequence>MNNQSESKIAAENLFKSSGYRYKIIISSIISALIIFGGLGWLVDYFVGSKPIGIIVGFIVSFIASQYFVYKKLSQYTKKLLDNK</sequence>
<evidence type="ECO:0008006" key="4">
    <source>
        <dbReference type="Google" id="ProtNLM"/>
    </source>
</evidence>
<reference evidence="3" key="1">
    <citation type="submission" date="2017-09" db="EMBL/GenBank/DDBJ databases">
        <title>Depth-based differentiation of microbial function through sediment-hosted aquifers and enrichment of novel symbionts in the deep terrestrial subsurface.</title>
        <authorList>
            <person name="Probst A.J."/>
            <person name="Ladd B."/>
            <person name="Jarett J.K."/>
            <person name="Geller-Mcgrath D.E."/>
            <person name="Sieber C.M.K."/>
            <person name="Emerson J.B."/>
            <person name="Anantharaman K."/>
            <person name="Thomas B.C."/>
            <person name="Malmstrom R."/>
            <person name="Stieglmeier M."/>
            <person name="Klingl A."/>
            <person name="Woyke T."/>
            <person name="Ryan C.M."/>
            <person name="Banfield J.F."/>
        </authorList>
    </citation>
    <scope>NUCLEOTIDE SEQUENCE [LARGE SCALE GENOMIC DNA]</scope>
</reference>
<keyword evidence="1" id="KW-0812">Transmembrane</keyword>
<evidence type="ECO:0000313" key="2">
    <source>
        <dbReference type="EMBL" id="PIS06447.1"/>
    </source>
</evidence>
<dbReference type="Proteomes" id="UP000229056">
    <property type="component" value="Unassembled WGS sequence"/>
</dbReference>
<feature type="transmembrane region" description="Helical" evidence="1">
    <location>
        <begin position="24"/>
        <end position="46"/>
    </location>
</feature>
<protein>
    <recommendedName>
        <fullName evidence="4">AtpZ/AtpI family protein</fullName>
    </recommendedName>
</protein>
<accession>A0A2H0W590</accession>
<dbReference type="InterPro" id="IPR032820">
    <property type="entry name" value="ATPase_put"/>
</dbReference>
<dbReference type="EMBL" id="PEZY01000004">
    <property type="protein sequence ID" value="PIS06447.1"/>
    <property type="molecule type" value="Genomic_DNA"/>
</dbReference>